<dbReference type="SUPFAM" id="SSF53720">
    <property type="entry name" value="ALDH-like"/>
    <property type="match status" value="1"/>
</dbReference>
<keyword evidence="2 3" id="KW-0560">Oxidoreductase</keyword>
<keyword evidence="8" id="KW-1185">Reference proteome</keyword>
<sequence length="456" mass="51043">MSEFTALIERQKANVLANKTKPVSDRIKLLKQLKSVLKKEEEKLITALFRDLNKSEFDAYTTEIGIVYTEIDFFIKHLRSWSKRKKVKAPLSHTGTRSYIYKEAYGSVLIISPWNYPIQLAIAPLIGAIAAGNSVILKPSELTDATSIALAKMFSENFEEEQIFVVQGGPEVSKTLLAEDFDYIFFTGSERVGKLVMEAAAKNLTPVTLELGGKSPCIVDDTADLKVAAKRIAWGKYTNAGQTCVAPDYIYIDKKIKKEFLEELKRTVFELYGEEPIDNDRYTKIVSEKHFDRLINFLSNGFTVLGGKTNREELVIEPTVLTDISWDDHVMAEEIFGPILPILEYEQLAEVIGEVNKRPSPLALYIFSESDEVSKQIISSISFGGGCINDVIYHLSSPFLPFGGVGSSGMGSYHGKASFDTFSHSKSIMKQTTKFDIALRYGTTKNSLKKIKLFLK</sequence>
<dbReference type="InterPro" id="IPR029510">
    <property type="entry name" value="Ald_DH_CS_GLU"/>
</dbReference>
<evidence type="ECO:0000259" key="6">
    <source>
        <dbReference type="Pfam" id="PF00171"/>
    </source>
</evidence>
<dbReference type="PROSITE" id="PS00070">
    <property type="entry name" value="ALDEHYDE_DEHYDR_CYS"/>
    <property type="match status" value="1"/>
</dbReference>
<dbReference type="PANTHER" id="PTHR43570">
    <property type="entry name" value="ALDEHYDE DEHYDROGENASE"/>
    <property type="match status" value="1"/>
</dbReference>
<dbReference type="InterPro" id="IPR016162">
    <property type="entry name" value="Ald_DH_N"/>
</dbReference>
<dbReference type="Pfam" id="PF00171">
    <property type="entry name" value="Aldedh"/>
    <property type="match status" value="1"/>
</dbReference>
<evidence type="ECO:0000256" key="4">
    <source>
        <dbReference type="PROSITE-ProRule" id="PRU10007"/>
    </source>
</evidence>
<evidence type="ECO:0000256" key="1">
    <source>
        <dbReference type="ARBA" id="ARBA00009986"/>
    </source>
</evidence>
<dbReference type="InterPro" id="IPR016161">
    <property type="entry name" value="Ald_DH/histidinol_DH"/>
</dbReference>
<comment type="caution">
    <text evidence="7">The sequence shown here is derived from an EMBL/GenBank/DDBJ whole genome shotgun (WGS) entry which is preliminary data.</text>
</comment>
<organism evidence="7 8">
    <name type="scientific">Aquibacillus rhizosphaerae</name>
    <dbReference type="NCBI Taxonomy" id="3051431"/>
    <lineage>
        <taxon>Bacteria</taxon>
        <taxon>Bacillati</taxon>
        <taxon>Bacillota</taxon>
        <taxon>Bacilli</taxon>
        <taxon>Bacillales</taxon>
        <taxon>Bacillaceae</taxon>
        <taxon>Aquibacillus</taxon>
    </lineage>
</organism>
<name>A0ABT7L2B9_9BACI</name>
<comment type="similarity">
    <text evidence="1 3 5">Belongs to the aldehyde dehydrogenase family.</text>
</comment>
<dbReference type="InterPro" id="IPR015590">
    <property type="entry name" value="Aldehyde_DH_dom"/>
</dbReference>
<reference evidence="7 8" key="1">
    <citation type="submission" date="2023-06" db="EMBL/GenBank/DDBJ databases">
        <title>Aquibacillus rhizosphaerae LR5S19.</title>
        <authorList>
            <person name="Sun J.-Q."/>
        </authorList>
    </citation>
    <scope>NUCLEOTIDE SEQUENCE [LARGE SCALE GENOMIC DNA]</scope>
    <source>
        <strain evidence="7 8">LR5S19</strain>
    </source>
</reference>
<proteinExistence type="inferred from homology"/>
<dbReference type="PROSITE" id="PS00687">
    <property type="entry name" value="ALDEHYDE_DEHYDR_GLU"/>
    <property type="match status" value="1"/>
</dbReference>
<gene>
    <name evidence="7" type="ORF">QQS35_05980</name>
</gene>
<dbReference type="Proteomes" id="UP001235343">
    <property type="component" value="Unassembled WGS sequence"/>
</dbReference>
<evidence type="ECO:0000256" key="3">
    <source>
        <dbReference type="PIRNR" id="PIRNR036492"/>
    </source>
</evidence>
<evidence type="ECO:0000313" key="8">
    <source>
        <dbReference type="Proteomes" id="UP001235343"/>
    </source>
</evidence>
<feature type="active site" evidence="4">
    <location>
        <position position="210"/>
    </location>
</feature>
<dbReference type="PIRSF" id="PIRSF036492">
    <property type="entry name" value="ALDH"/>
    <property type="match status" value="1"/>
</dbReference>
<protein>
    <recommendedName>
        <fullName evidence="3">Aldehyde dehydrogenase</fullName>
    </recommendedName>
</protein>
<dbReference type="Gene3D" id="3.40.605.10">
    <property type="entry name" value="Aldehyde Dehydrogenase, Chain A, domain 1"/>
    <property type="match status" value="1"/>
</dbReference>
<dbReference type="PANTHER" id="PTHR43570:SF16">
    <property type="entry name" value="ALDEHYDE DEHYDROGENASE TYPE III, ISOFORM Q"/>
    <property type="match status" value="1"/>
</dbReference>
<dbReference type="InterPro" id="IPR016160">
    <property type="entry name" value="Ald_DH_CS_CYS"/>
</dbReference>
<evidence type="ECO:0000256" key="5">
    <source>
        <dbReference type="RuleBase" id="RU003345"/>
    </source>
</evidence>
<dbReference type="RefSeq" id="WP_285931004.1">
    <property type="nucleotide sequence ID" value="NZ_JASTZU010000021.1"/>
</dbReference>
<dbReference type="Gene3D" id="3.40.309.10">
    <property type="entry name" value="Aldehyde Dehydrogenase, Chain A, domain 2"/>
    <property type="match status" value="1"/>
</dbReference>
<dbReference type="InterPro" id="IPR016163">
    <property type="entry name" value="Ald_DH_C"/>
</dbReference>
<accession>A0ABT7L2B9</accession>
<dbReference type="InterPro" id="IPR012394">
    <property type="entry name" value="Aldehyde_DH_NAD(P)"/>
</dbReference>
<evidence type="ECO:0000256" key="2">
    <source>
        <dbReference type="ARBA" id="ARBA00023002"/>
    </source>
</evidence>
<dbReference type="CDD" id="cd07136">
    <property type="entry name" value="ALDH_YwdH-P39616"/>
    <property type="match status" value="1"/>
</dbReference>
<evidence type="ECO:0000313" key="7">
    <source>
        <dbReference type="EMBL" id="MDL4840003.1"/>
    </source>
</evidence>
<dbReference type="EMBL" id="JASTZU010000021">
    <property type="protein sequence ID" value="MDL4840003.1"/>
    <property type="molecule type" value="Genomic_DNA"/>
</dbReference>
<feature type="domain" description="Aldehyde dehydrogenase" evidence="6">
    <location>
        <begin position="14"/>
        <end position="428"/>
    </location>
</feature>